<feature type="domain" description="FCP1 homology" evidence="1">
    <location>
        <begin position="8"/>
        <end position="189"/>
    </location>
</feature>
<accession>A0A6C0KSZ8</accession>
<dbReference type="Pfam" id="PF03031">
    <property type="entry name" value="NIF"/>
    <property type="match status" value="1"/>
</dbReference>
<name>A0A6C0KSZ8_9ZZZZ</name>
<dbReference type="AlphaFoldDB" id="A0A6C0KSZ8"/>
<proteinExistence type="predicted"/>
<reference evidence="2" key="1">
    <citation type="journal article" date="2020" name="Nature">
        <title>Giant virus diversity and host interactions through global metagenomics.</title>
        <authorList>
            <person name="Schulz F."/>
            <person name="Roux S."/>
            <person name="Paez-Espino D."/>
            <person name="Jungbluth S."/>
            <person name="Walsh D.A."/>
            <person name="Denef V.J."/>
            <person name="McMahon K.D."/>
            <person name="Konstantinidis K.T."/>
            <person name="Eloe-Fadrosh E.A."/>
            <person name="Kyrpides N.C."/>
            <person name="Woyke T."/>
        </authorList>
    </citation>
    <scope>NUCLEOTIDE SEQUENCE</scope>
    <source>
        <strain evidence="2">GVMAG-S-3300013094-100</strain>
    </source>
</reference>
<dbReference type="Gene3D" id="3.40.50.1000">
    <property type="entry name" value="HAD superfamily/HAD-like"/>
    <property type="match status" value="1"/>
</dbReference>
<evidence type="ECO:0000313" key="2">
    <source>
        <dbReference type="EMBL" id="QHU21085.1"/>
    </source>
</evidence>
<dbReference type="SMART" id="SM00577">
    <property type="entry name" value="CPDc"/>
    <property type="match status" value="1"/>
</dbReference>
<dbReference type="InterPro" id="IPR004274">
    <property type="entry name" value="FCP1_dom"/>
</dbReference>
<dbReference type="SUPFAM" id="SSF56784">
    <property type="entry name" value="HAD-like"/>
    <property type="match status" value="1"/>
</dbReference>
<evidence type="ECO:0000259" key="1">
    <source>
        <dbReference type="SMART" id="SM00577"/>
    </source>
</evidence>
<dbReference type="EMBL" id="MN740978">
    <property type="protein sequence ID" value="QHU21085.1"/>
    <property type="molecule type" value="Genomic_DNA"/>
</dbReference>
<sequence length="294" mass="34030">MNNESTNLPFVFIIDIDGTMVGNVEFQVQQYSMYSTLKKHGFKPIKQHDIPPAYHPNAKLVRPGFGQFIKAIQKFYNDNIYFFIYTASEGVWANTEIAWIEKTHGIKFSRPIFTRKDCIVDSAGTYRKSVARVFPRILRIVAKNKKLTSKEKHHIIENNLLIIDNNAVYTDRGDKLLLCPDYNYAVFENLLHGIPPQSRQHPEVQKMIYTLVNQGLLCSLSDPTDDSMRVLSRQYSWLSAKCKALVDINSTYEGDEFWKHLRRLITENGLRSFSVSVISQLQSAIWKRYKKNKG</sequence>
<organism evidence="2">
    <name type="scientific">viral metagenome</name>
    <dbReference type="NCBI Taxonomy" id="1070528"/>
    <lineage>
        <taxon>unclassified sequences</taxon>
        <taxon>metagenomes</taxon>
        <taxon>organismal metagenomes</taxon>
    </lineage>
</organism>
<dbReference type="InterPro" id="IPR036412">
    <property type="entry name" value="HAD-like_sf"/>
</dbReference>
<protein>
    <recommendedName>
        <fullName evidence="1">FCP1 homology domain-containing protein</fullName>
    </recommendedName>
</protein>
<dbReference type="InterPro" id="IPR023214">
    <property type="entry name" value="HAD_sf"/>
</dbReference>